<dbReference type="AlphaFoldDB" id="A0A2I0IMU4"/>
<gene>
    <name evidence="1" type="ORF">CRG98_034295</name>
</gene>
<accession>A0A2I0IMU4</accession>
<dbReference type="Proteomes" id="UP000233551">
    <property type="component" value="Unassembled WGS sequence"/>
</dbReference>
<dbReference type="EMBL" id="PGOL01002726">
    <property type="protein sequence ID" value="PKI45334.1"/>
    <property type="molecule type" value="Genomic_DNA"/>
</dbReference>
<evidence type="ECO:0000313" key="2">
    <source>
        <dbReference type="Proteomes" id="UP000233551"/>
    </source>
</evidence>
<keyword evidence="2" id="KW-1185">Reference proteome</keyword>
<sequence>MSSNGRSQPSIIRPQVLLWASGEWDPAGLMSIDGDLRPAKSGGVGTEFPVPGGSIKISVIRLGSVLEDGTRIGKRFRIGEGRGAGGSIAGYHLHRGGRRRAQRTPTTSSVAVVAKIEAITVSISLLPSLQAPGDRPPQLRKCEWTDFANYEKVREHHHKYDKIALSRAI</sequence>
<evidence type="ECO:0000313" key="1">
    <source>
        <dbReference type="EMBL" id="PKI45334.1"/>
    </source>
</evidence>
<name>A0A2I0IMU4_PUNGR</name>
<reference evidence="1 2" key="1">
    <citation type="submission" date="2017-11" db="EMBL/GenBank/DDBJ databases">
        <title>De-novo sequencing of pomegranate (Punica granatum L.) genome.</title>
        <authorList>
            <person name="Akparov Z."/>
            <person name="Amiraslanov A."/>
            <person name="Hajiyeva S."/>
            <person name="Abbasov M."/>
            <person name="Kaur K."/>
            <person name="Hamwieh A."/>
            <person name="Solovyev V."/>
            <person name="Salamov A."/>
            <person name="Braich B."/>
            <person name="Kosarev P."/>
            <person name="Mahmoud A."/>
            <person name="Hajiyev E."/>
            <person name="Babayeva S."/>
            <person name="Izzatullayeva V."/>
            <person name="Mammadov A."/>
            <person name="Mammadov A."/>
            <person name="Sharifova S."/>
            <person name="Ojaghi J."/>
            <person name="Eynullazada K."/>
            <person name="Bayramov B."/>
            <person name="Abdulazimova A."/>
            <person name="Shahmuradov I."/>
        </authorList>
    </citation>
    <scope>NUCLEOTIDE SEQUENCE [LARGE SCALE GENOMIC DNA]</scope>
    <source>
        <strain evidence="2">cv. AG2017</strain>
        <tissue evidence="1">Leaf</tissue>
    </source>
</reference>
<protein>
    <submittedName>
        <fullName evidence="1">Uncharacterized protein</fullName>
    </submittedName>
</protein>
<comment type="caution">
    <text evidence="1">The sequence shown here is derived from an EMBL/GenBank/DDBJ whole genome shotgun (WGS) entry which is preliminary data.</text>
</comment>
<proteinExistence type="predicted"/>
<organism evidence="1 2">
    <name type="scientific">Punica granatum</name>
    <name type="common">Pomegranate</name>
    <dbReference type="NCBI Taxonomy" id="22663"/>
    <lineage>
        <taxon>Eukaryota</taxon>
        <taxon>Viridiplantae</taxon>
        <taxon>Streptophyta</taxon>
        <taxon>Embryophyta</taxon>
        <taxon>Tracheophyta</taxon>
        <taxon>Spermatophyta</taxon>
        <taxon>Magnoliopsida</taxon>
        <taxon>eudicotyledons</taxon>
        <taxon>Gunneridae</taxon>
        <taxon>Pentapetalae</taxon>
        <taxon>rosids</taxon>
        <taxon>malvids</taxon>
        <taxon>Myrtales</taxon>
        <taxon>Lythraceae</taxon>
        <taxon>Punica</taxon>
    </lineage>
</organism>